<feature type="compositionally biased region" description="Polar residues" evidence="6">
    <location>
        <begin position="194"/>
        <end position="225"/>
    </location>
</feature>
<feature type="compositionally biased region" description="Polar residues" evidence="6">
    <location>
        <begin position="105"/>
        <end position="114"/>
    </location>
</feature>
<feature type="transmembrane region" description="Helical" evidence="7">
    <location>
        <begin position="862"/>
        <end position="881"/>
    </location>
</feature>
<dbReference type="InterPro" id="IPR011993">
    <property type="entry name" value="PH-like_dom_sf"/>
</dbReference>
<dbReference type="CDD" id="cd13220">
    <property type="entry name" value="PH-GRAM_GRAMDC"/>
    <property type="match status" value="1"/>
</dbReference>
<proteinExistence type="inferred from homology"/>
<dbReference type="GeneID" id="63819703"/>
<dbReference type="GO" id="GO:0120015">
    <property type="term" value="F:sterol transfer activity"/>
    <property type="evidence" value="ECO:0007669"/>
    <property type="project" value="TreeGrafter"/>
</dbReference>
<dbReference type="GO" id="GO:0005739">
    <property type="term" value="C:mitochondrion"/>
    <property type="evidence" value="ECO:0007669"/>
    <property type="project" value="TreeGrafter"/>
</dbReference>
<reference evidence="9 10" key="1">
    <citation type="journal article" date="2016" name="Mol. Biol. Evol.">
        <title>Comparative Genomics of Early-Diverging Mushroom-Forming Fungi Provides Insights into the Origins of Lignocellulose Decay Capabilities.</title>
        <authorList>
            <person name="Nagy L.G."/>
            <person name="Riley R."/>
            <person name="Tritt A."/>
            <person name="Adam C."/>
            <person name="Daum C."/>
            <person name="Floudas D."/>
            <person name="Sun H."/>
            <person name="Yadav J.S."/>
            <person name="Pangilinan J."/>
            <person name="Larsson K.H."/>
            <person name="Matsuura K."/>
            <person name="Barry K."/>
            <person name="Labutti K."/>
            <person name="Kuo R."/>
            <person name="Ohm R.A."/>
            <person name="Bhattacharya S.S."/>
            <person name="Shirouzu T."/>
            <person name="Yoshinaga Y."/>
            <person name="Martin F.M."/>
            <person name="Grigoriev I.V."/>
            <person name="Hibbett D.S."/>
        </authorList>
    </citation>
    <scope>NUCLEOTIDE SEQUENCE [LARGE SCALE GENOMIC DNA]</scope>
    <source>
        <strain evidence="9 10">93-53</strain>
    </source>
</reference>
<dbReference type="GO" id="GO:0005886">
    <property type="term" value="C:plasma membrane"/>
    <property type="evidence" value="ECO:0007669"/>
    <property type="project" value="TreeGrafter"/>
</dbReference>
<accession>A0A165BJ42</accession>
<dbReference type="InParanoid" id="A0A165BJ42"/>
<keyword evidence="10" id="KW-1185">Reference proteome</keyword>
<dbReference type="Pfam" id="PF02893">
    <property type="entry name" value="GRAM"/>
    <property type="match status" value="1"/>
</dbReference>
<feature type="compositionally biased region" description="Polar residues" evidence="6">
    <location>
        <begin position="65"/>
        <end position="82"/>
    </location>
</feature>
<comment type="similarity">
    <text evidence="2">Belongs to the YSP2 family.</text>
</comment>
<keyword evidence="5 7" id="KW-0472">Membrane</keyword>
<dbReference type="InterPro" id="IPR031968">
    <property type="entry name" value="VASt"/>
</dbReference>
<dbReference type="RefSeq" id="XP_040758894.1">
    <property type="nucleotide sequence ID" value="XM_040902672.1"/>
</dbReference>
<dbReference type="GO" id="GO:0140268">
    <property type="term" value="C:endoplasmic reticulum-plasma membrane contact site"/>
    <property type="evidence" value="ECO:0007669"/>
    <property type="project" value="TreeGrafter"/>
</dbReference>
<evidence type="ECO:0000256" key="7">
    <source>
        <dbReference type="SAM" id="Phobius"/>
    </source>
</evidence>
<dbReference type="EMBL" id="KV427669">
    <property type="protein sequence ID" value="KZT01154.1"/>
    <property type="molecule type" value="Genomic_DNA"/>
</dbReference>
<feature type="region of interest" description="Disordered" evidence="6">
    <location>
        <begin position="1"/>
        <end position="157"/>
    </location>
</feature>
<feature type="compositionally biased region" description="Polar residues" evidence="6">
    <location>
        <begin position="49"/>
        <end position="58"/>
    </location>
</feature>
<evidence type="ECO:0000256" key="6">
    <source>
        <dbReference type="SAM" id="MobiDB-lite"/>
    </source>
</evidence>
<dbReference type="Pfam" id="PF16016">
    <property type="entry name" value="VASt"/>
    <property type="match status" value="1"/>
</dbReference>
<feature type="compositionally biased region" description="Polar residues" evidence="6">
    <location>
        <begin position="271"/>
        <end position="286"/>
    </location>
</feature>
<evidence type="ECO:0000313" key="9">
    <source>
        <dbReference type="EMBL" id="KZT01154.1"/>
    </source>
</evidence>
<comment type="subcellular location">
    <subcellularLocation>
        <location evidence="1">Membrane</location>
        <topology evidence="1">Single-pass membrane protein</topology>
    </subcellularLocation>
</comment>
<organism evidence="9 10">
    <name type="scientific">Laetiporus sulphureus 93-53</name>
    <dbReference type="NCBI Taxonomy" id="1314785"/>
    <lineage>
        <taxon>Eukaryota</taxon>
        <taxon>Fungi</taxon>
        <taxon>Dikarya</taxon>
        <taxon>Basidiomycota</taxon>
        <taxon>Agaricomycotina</taxon>
        <taxon>Agaricomycetes</taxon>
        <taxon>Polyporales</taxon>
        <taxon>Laetiporus</taxon>
    </lineage>
</organism>
<feature type="compositionally biased region" description="Polar residues" evidence="6">
    <location>
        <begin position="328"/>
        <end position="348"/>
    </location>
</feature>
<evidence type="ECO:0000259" key="8">
    <source>
        <dbReference type="PROSITE" id="PS51778"/>
    </source>
</evidence>
<dbReference type="InterPro" id="IPR004182">
    <property type="entry name" value="GRAM"/>
</dbReference>
<feature type="compositionally biased region" description="Polar residues" evidence="6">
    <location>
        <begin position="7"/>
        <end position="26"/>
    </location>
</feature>
<evidence type="ECO:0000256" key="5">
    <source>
        <dbReference type="ARBA" id="ARBA00023136"/>
    </source>
</evidence>
<dbReference type="Gene3D" id="2.30.29.30">
    <property type="entry name" value="Pleckstrin-homology domain (PH domain)/Phosphotyrosine-binding domain (PTB)"/>
    <property type="match status" value="1"/>
</dbReference>
<dbReference type="GO" id="GO:0032366">
    <property type="term" value="P:intracellular sterol transport"/>
    <property type="evidence" value="ECO:0007669"/>
    <property type="project" value="TreeGrafter"/>
</dbReference>
<evidence type="ECO:0000256" key="3">
    <source>
        <dbReference type="ARBA" id="ARBA00022692"/>
    </source>
</evidence>
<dbReference type="GO" id="GO:0032934">
    <property type="term" value="F:sterol binding"/>
    <property type="evidence" value="ECO:0007669"/>
    <property type="project" value="TreeGrafter"/>
</dbReference>
<feature type="region of interest" description="Disordered" evidence="6">
    <location>
        <begin position="185"/>
        <end position="402"/>
    </location>
</feature>
<evidence type="ECO:0000256" key="2">
    <source>
        <dbReference type="ARBA" id="ARBA00006582"/>
    </source>
</evidence>
<gene>
    <name evidence="9" type="ORF">LAESUDRAFT_493035</name>
</gene>
<dbReference type="SMART" id="SM00568">
    <property type="entry name" value="GRAM"/>
    <property type="match status" value="1"/>
</dbReference>
<keyword evidence="3 7" id="KW-0812">Transmembrane</keyword>
<name>A0A165BJ42_9APHY</name>
<dbReference type="PANTHER" id="PTHR23319:SF4">
    <property type="entry name" value="GRAM DOMAIN CONTAINING 1B, ISOFORM E"/>
    <property type="match status" value="1"/>
</dbReference>
<dbReference type="STRING" id="1314785.A0A165BJ42"/>
<feature type="compositionally biased region" description="Low complexity" evidence="6">
    <location>
        <begin position="307"/>
        <end position="316"/>
    </location>
</feature>
<dbReference type="GO" id="GO:0005789">
    <property type="term" value="C:endoplasmic reticulum membrane"/>
    <property type="evidence" value="ECO:0007669"/>
    <property type="project" value="TreeGrafter"/>
</dbReference>
<dbReference type="Proteomes" id="UP000076871">
    <property type="component" value="Unassembled WGS sequence"/>
</dbReference>
<evidence type="ECO:0000256" key="1">
    <source>
        <dbReference type="ARBA" id="ARBA00004167"/>
    </source>
</evidence>
<dbReference type="GO" id="GO:0032541">
    <property type="term" value="C:cortical endoplasmic reticulum"/>
    <property type="evidence" value="ECO:0007669"/>
    <property type="project" value="TreeGrafter"/>
</dbReference>
<evidence type="ECO:0000313" key="10">
    <source>
        <dbReference type="Proteomes" id="UP000076871"/>
    </source>
</evidence>
<dbReference type="AlphaFoldDB" id="A0A165BJ42"/>
<feature type="domain" description="VASt" evidence="8">
    <location>
        <begin position="606"/>
        <end position="777"/>
    </location>
</feature>
<dbReference type="InterPro" id="IPR051482">
    <property type="entry name" value="Cholesterol_transport"/>
</dbReference>
<keyword evidence="4 7" id="KW-1133">Transmembrane helix</keyword>
<evidence type="ECO:0000256" key="4">
    <source>
        <dbReference type="ARBA" id="ARBA00022989"/>
    </source>
</evidence>
<dbReference type="PANTHER" id="PTHR23319">
    <property type="entry name" value="GRAM DOMAIN CONTAINING 1B, ISOFORM E"/>
    <property type="match status" value="1"/>
</dbReference>
<feature type="region of interest" description="Disordered" evidence="6">
    <location>
        <begin position="794"/>
        <end position="817"/>
    </location>
</feature>
<protein>
    <recommendedName>
        <fullName evidence="8">VASt domain-containing protein</fullName>
    </recommendedName>
</protein>
<feature type="compositionally biased region" description="Low complexity" evidence="6">
    <location>
        <begin position="27"/>
        <end position="39"/>
    </location>
</feature>
<sequence length="964" mass="105369">MAPNFLSMFTKNTPSHANSNLGTQGTPSSRSASPSFSSRNPPPFINIDPNASTSNNSARPRRHTTVGNLTPSLVGSTESFPNVTVVPPSPHTTQFGSDTPDEHLTPQSARSPNAISHEDQSARRVPSLSKLGAPAPSPRSVSSATDDEGGTTPTPATTRTAFSEQAQVKAQAQALSHFHSTGNLRAKSSAMAPNETTNHPRSATMADQRSLTSSEESSQRTPGKNSSKDKSRSASRKSSSAKSRHDRAASVPSIPTHPPNATVTEDGVLTFSPTSDSPQTSMSAQLGSGLPGTDRVLLVPDPSDAVSTNSSNNPSKNPKKKRSWTRGGRTTNIASSPAPSTVSFSPTRKSAGKLPPTSGTGSSFVSPRARRASDLRSDGSRMTSAGYAASDASDRESYHSGTDLLEEQSGLDDEDDLDLSAEDIPVTGFAVASNKRNQDFHELFPTVPEGDYLIEDYGCALQREILIQGRIYVSENHLCFHANIFGWITDLCIPMCEVTSLDKRMTAFVIPNAIQVTTTTAKYTFASFLSRDTTFDVIYNVWKLARPEVSSSVNSQMQSPRASTEVQRESVVVPNGKALVSIASIGEKGGGKQKVTQCACSKSGEHYKELAMEAIIPGTPEKVYNLMFTSGFIKDFMVQEQKLTDLQISDWMPTAADPKLLYRQMSYIKPLNGGIGPKQTKCELRDEMLHCDFDDYVSMLTTTRTPDVPSGGVFSVKTRTCITWASNISTKVVVTTEVEWTGRSFIKGLIEKSAIEGQKQYHTDLDNCMRQYIHDHRSEFIPDGVDVSVVEEVETPPAETPPRPILEKSAPSEQELRESRTLRSLQWAYDTYEGAVKVTKQSTEGLLDLLMETWDQSTTTNVLYFIIVFLVISNIWTLVIVGRREEAGRRKEMKRTEEREKWVQNVVTALWDELVATRSPPEAALSSEPRPISDWREDVDEINAVLDQIDARVQKIRASIAELD</sequence>
<dbReference type="PROSITE" id="PS51778">
    <property type="entry name" value="VAST"/>
    <property type="match status" value="1"/>
</dbReference>
<feature type="compositionally biased region" description="Low complexity" evidence="6">
    <location>
        <begin position="138"/>
        <end position="157"/>
    </location>
</feature>
<dbReference type="OrthoDB" id="2162691at2759"/>